<proteinExistence type="inferred from homology"/>
<feature type="domain" description="TauD/TfdA-like" evidence="6">
    <location>
        <begin position="5"/>
        <end position="282"/>
    </location>
</feature>
<keyword evidence="2" id="KW-0479">Metal-binding</keyword>
<reference evidence="7" key="1">
    <citation type="submission" date="2021-01" db="EMBL/GenBank/DDBJ databases">
        <title>Ramlibacter sp. strain AW1 16S ribosomal RNA gene Genome sequencing and assembly.</title>
        <authorList>
            <person name="Kang M."/>
        </authorList>
    </citation>
    <scope>NUCLEOTIDE SEQUENCE</scope>
    <source>
        <strain evidence="7">AW1</strain>
    </source>
</reference>
<dbReference type="RefSeq" id="WP_201686095.1">
    <property type="nucleotide sequence ID" value="NZ_JAEQNA010000010.1"/>
</dbReference>
<keyword evidence="8" id="KW-1185">Reference proteome</keyword>
<evidence type="ECO:0000256" key="1">
    <source>
        <dbReference type="ARBA" id="ARBA00005896"/>
    </source>
</evidence>
<accession>A0A936ZMM5</accession>
<evidence type="ECO:0000259" key="6">
    <source>
        <dbReference type="Pfam" id="PF02668"/>
    </source>
</evidence>
<dbReference type="InterPro" id="IPR042098">
    <property type="entry name" value="TauD-like_sf"/>
</dbReference>
<dbReference type="GO" id="GO:0016706">
    <property type="term" value="F:2-oxoglutarate-dependent dioxygenase activity"/>
    <property type="evidence" value="ECO:0007669"/>
    <property type="project" value="UniProtKB-ARBA"/>
</dbReference>
<name>A0A936ZMM5_9BURK</name>
<keyword evidence="4" id="KW-0560">Oxidoreductase</keyword>
<protein>
    <submittedName>
        <fullName evidence="7">TauD/TfdA family dioxygenase</fullName>
    </submittedName>
</protein>
<evidence type="ECO:0000256" key="3">
    <source>
        <dbReference type="ARBA" id="ARBA00022964"/>
    </source>
</evidence>
<sequence>MPAIQITPLHPLFAAEVRGIDLRERVPEPVFDEVNAAFGRYAVLLFPGQDVTDEQQVAFSQRFGPLEPLESYGRKDRSRLQGHISDMSNLDADGKLWDPNSLKRLFNLGNRLWHTDSSFKHVPALCSLLSARSDPPPEGGGTEFTDLRAAYDALPPGMKARIDGLVVEHSIARSRELVGYTEIDPELNKRLPPVRQRLVRVHPGSGRKTLYLASHASHVVGWPLGEGRALLAELMEFATQPRFVWGHSWTLHDLVMWDNRCTMHRALPYDDLTYQRVLHRTTVSEHANTLEQLERAEEGA</sequence>
<keyword evidence="3 7" id="KW-0223">Dioxygenase</keyword>
<dbReference type="Pfam" id="PF02668">
    <property type="entry name" value="TauD"/>
    <property type="match status" value="1"/>
</dbReference>
<gene>
    <name evidence="7" type="ORF">JI739_21710</name>
</gene>
<evidence type="ECO:0000313" key="7">
    <source>
        <dbReference type="EMBL" id="MBL0422968.1"/>
    </source>
</evidence>
<dbReference type="Gene3D" id="3.60.130.10">
    <property type="entry name" value="Clavaminate synthase-like"/>
    <property type="match status" value="1"/>
</dbReference>
<evidence type="ECO:0000256" key="4">
    <source>
        <dbReference type="ARBA" id="ARBA00023002"/>
    </source>
</evidence>
<dbReference type="InterPro" id="IPR003819">
    <property type="entry name" value="TauD/TfdA-like"/>
</dbReference>
<keyword evidence="5" id="KW-0408">Iron</keyword>
<dbReference type="GO" id="GO:0046872">
    <property type="term" value="F:metal ion binding"/>
    <property type="evidence" value="ECO:0007669"/>
    <property type="project" value="UniProtKB-KW"/>
</dbReference>
<evidence type="ECO:0000256" key="5">
    <source>
        <dbReference type="ARBA" id="ARBA00023004"/>
    </source>
</evidence>
<dbReference type="Proteomes" id="UP000613011">
    <property type="component" value="Unassembled WGS sequence"/>
</dbReference>
<dbReference type="EMBL" id="JAEQNA010000010">
    <property type="protein sequence ID" value="MBL0422968.1"/>
    <property type="molecule type" value="Genomic_DNA"/>
</dbReference>
<comment type="similarity">
    <text evidence="1">Belongs to the TfdA dioxygenase family.</text>
</comment>
<dbReference type="InterPro" id="IPR051178">
    <property type="entry name" value="TfdA_dioxygenase"/>
</dbReference>
<organism evidence="7 8">
    <name type="scientific">Ramlibacter aurantiacus</name>
    <dbReference type="NCBI Taxonomy" id="2801330"/>
    <lineage>
        <taxon>Bacteria</taxon>
        <taxon>Pseudomonadati</taxon>
        <taxon>Pseudomonadota</taxon>
        <taxon>Betaproteobacteria</taxon>
        <taxon>Burkholderiales</taxon>
        <taxon>Comamonadaceae</taxon>
        <taxon>Ramlibacter</taxon>
    </lineage>
</organism>
<comment type="caution">
    <text evidence="7">The sequence shown here is derived from an EMBL/GenBank/DDBJ whole genome shotgun (WGS) entry which is preliminary data.</text>
</comment>
<dbReference type="AlphaFoldDB" id="A0A936ZMM5"/>
<dbReference type="PANTHER" id="PTHR43779:SF3">
    <property type="entry name" value="(3R)-3-[(CARBOXYMETHYL)AMINO]FATTY ACID OXYGENASE_DECARBOXYLASE"/>
    <property type="match status" value="1"/>
</dbReference>
<evidence type="ECO:0000256" key="2">
    <source>
        <dbReference type="ARBA" id="ARBA00022723"/>
    </source>
</evidence>
<dbReference type="SUPFAM" id="SSF51197">
    <property type="entry name" value="Clavaminate synthase-like"/>
    <property type="match status" value="1"/>
</dbReference>
<evidence type="ECO:0000313" key="8">
    <source>
        <dbReference type="Proteomes" id="UP000613011"/>
    </source>
</evidence>
<dbReference type="PANTHER" id="PTHR43779">
    <property type="entry name" value="DIOXYGENASE RV0097-RELATED"/>
    <property type="match status" value="1"/>
</dbReference>